<evidence type="ECO:0000313" key="1">
    <source>
        <dbReference type="EMBL" id="MCC8432768.1"/>
    </source>
</evidence>
<accession>A0ABS8L4I2</accession>
<keyword evidence="2" id="KW-1185">Reference proteome</keyword>
<evidence type="ECO:0000313" key="2">
    <source>
        <dbReference type="Proteomes" id="UP001198862"/>
    </source>
</evidence>
<name>A0ABS8L4I2_9HYPH</name>
<dbReference type="Pfam" id="PF08883">
    <property type="entry name" value="DOPA_dioxygen"/>
    <property type="match status" value="1"/>
</dbReference>
<dbReference type="EMBL" id="JAJISD010000018">
    <property type="protein sequence ID" value="MCC8432768.1"/>
    <property type="molecule type" value="Genomic_DNA"/>
</dbReference>
<protein>
    <submittedName>
        <fullName evidence="1">DOPA 4,5-dioxygenase family protein</fullName>
    </submittedName>
</protein>
<dbReference type="PANTHER" id="PTHR36423">
    <property type="entry name" value="AFR070WP"/>
    <property type="match status" value="1"/>
</dbReference>
<gene>
    <name evidence="1" type="ORF">LJ725_27665</name>
</gene>
<dbReference type="PIRSF" id="PIRSF028139">
    <property type="entry name" value="DOPA-diox_rel_Mll2280"/>
    <property type="match status" value="1"/>
</dbReference>
<proteinExistence type="predicted"/>
<dbReference type="PANTHER" id="PTHR36423:SF2">
    <property type="entry name" value="AFR070WP"/>
    <property type="match status" value="1"/>
</dbReference>
<dbReference type="Gene3D" id="3.30.70.1240">
    <property type="entry name" value="DOPA-like domains"/>
    <property type="match status" value="1"/>
</dbReference>
<reference evidence="1 2" key="1">
    <citation type="submission" date="2021-11" db="EMBL/GenBank/DDBJ databases">
        <authorList>
            <person name="Lee D.-H."/>
            <person name="Kim S.-B."/>
        </authorList>
    </citation>
    <scope>NUCLEOTIDE SEQUENCE [LARGE SCALE GENOMIC DNA]</scope>
    <source>
        <strain evidence="1 2">KCTC 52223</strain>
    </source>
</reference>
<dbReference type="SUPFAM" id="SSF143410">
    <property type="entry name" value="DOPA-like"/>
    <property type="match status" value="1"/>
</dbReference>
<sequence length="114" mass="13452">MKTDQIKDWHAHVYFDAASRDAAWALRERIEKSFAIEMGRFHEKPVGPHPRFSYQVALKNEQFEPLLSWLTLNRGDLTVFIHPNTGHDLEDHRDRAIWMGQQVPLVLDIFTRKD</sequence>
<dbReference type="InterPro" id="IPR014980">
    <property type="entry name" value="DOPA_dioxygen"/>
</dbReference>
<dbReference type="InterPro" id="IPR023389">
    <property type="entry name" value="DOPA-like_sf"/>
</dbReference>
<dbReference type="Proteomes" id="UP001198862">
    <property type="component" value="Unassembled WGS sequence"/>
</dbReference>
<organism evidence="1 2">
    <name type="scientific">Reyranella aquatilis</name>
    <dbReference type="NCBI Taxonomy" id="2035356"/>
    <lineage>
        <taxon>Bacteria</taxon>
        <taxon>Pseudomonadati</taxon>
        <taxon>Pseudomonadota</taxon>
        <taxon>Alphaproteobacteria</taxon>
        <taxon>Hyphomicrobiales</taxon>
        <taxon>Reyranellaceae</taxon>
        <taxon>Reyranella</taxon>
    </lineage>
</organism>
<dbReference type="RefSeq" id="WP_230554187.1">
    <property type="nucleotide sequence ID" value="NZ_JAJISD010000018.1"/>
</dbReference>
<comment type="caution">
    <text evidence="1">The sequence shown here is derived from an EMBL/GenBank/DDBJ whole genome shotgun (WGS) entry which is preliminary data.</text>
</comment>